<evidence type="ECO:0000313" key="2">
    <source>
        <dbReference type="Proteomes" id="UP000015106"/>
    </source>
</evidence>
<evidence type="ECO:0000313" key="1">
    <source>
        <dbReference type="EnsemblPlants" id="TuG1812G0600001858.01.T02"/>
    </source>
</evidence>
<sequence length="79" mass="9425">MSATCPLRRRWYFDVRRDTCPFWRMMFLQACYTDGHLEEPATVAVLHFHADNGSMDQQEISKNSVRTCRLAYLLRRLQL</sequence>
<dbReference type="AlphaFoldDB" id="A0A8R7QRP8"/>
<accession>A0A8R7QRP8</accession>
<reference evidence="1" key="3">
    <citation type="submission" date="2022-06" db="UniProtKB">
        <authorList>
            <consortium name="EnsemblPlants"/>
        </authorList>
    </citation>
    <scope>IDENTIFICATION</scope>
</reference>
<dbReference type="Proteomes" id="UP000015106">
    <property type="component" value="Chromosome 6"/>
</dbReference>
<organism evidence="1 2">
    <name type="scientific">Triticum urartu</name>
    <name type="common">Red wild einkorn</name>
    <name type="synonym">Crithodium urartu</name>
    <dbReference type="NCBI Taxonomy" id="4572"/>
    <lineage>
        <taxon>Eukaryota</taxon>
        <taxon>Viridiplantae</taxon>
        <taxon>Streptophyta</taxon>
        <taxon>Embryophyta</taxon>
        <taxon>Tracheophyta</taxon>
        <taxon>Spermatophyta</taxon>
        <taxon>Magnoliopsida</taxon>
        <taxon>Liliopsida</taxon>
        <taxon>Poales</taxon>
        <taxon>Poaceae</taxon>
        <taxon>BOP clade</taxon>
        <taxon>Pooideae</taxon>
        <taxon>Triticodae</taxon>
        <taxon>Triticeae</taxon>
        <taxon>Triticinae</taxon>
        <taxon>Triticum</taxon>
    </lineage>
</organism>
<keyword evidence="2" id="KW-1185">Reference proteome</keyword>
<name>A0A8R7QRP8_TRIUA</name>
<reference evidence="2" key="1">
    <citation type="journal article" date="2013" name="Nature">
        <title>Draft genome of the wheat A-genome progenitor Triticum urartu.</title>
        <authorList>
            <person name="Ling H.Q."/>
            <person name="Zhao S."/>
            <person name="Liu D."/>
            <person name="Wang J."/>
            <person name="Sun H."/>
            <person name="Zhang C."/>
            <person name="Fan H."/>
            <person name="Li D."/>
            <person name="Dong L."/>
            <person name="Tao Y."/>
            <person name="Gao C."/>
            <person name="Wu H."/>
            <person name="Li Y."/>
            <person name="Cui Y."/>
            <person name="Guo X."/>
            <person name="Zheng S."/>
            <person name="Wang B."/>
            <person name="Yu K."/>
            <person name="Liang Q."/>
            <person name="Yang W."/>
            <person name="Lou X."/>
            <person name="Chen J."/>
            <person name="Feng M."/>
            <person name="Jian J."/>
            <person name="Zhang X."/>
            <person name="Luo G."/>
            <person name="Jiang Y."/>
            <person name="Liu J."/>
            <person name="Wang Z."/>
            <person name="Sha Y."/>
            <person name="Zhang B."/>
            <person name="Wu H."/>
            <person name="Tang D."/>
            <person name="Shen Q."/>
            <person name="Xue P."/>
            <person name="Zou S."/>
            <person name="Wang X."/>
            <person name="Liu X."/>
            <person name="Wang F."/>
            <person name="Yang Y."/>
            <person name="An X."/>
            <person name="Dong Z."/>
            <person name="Zhang K."/>
            <person name="Zhang X."/>
            <person name="Luo M.C."/>
            <person name="Dvorak J."/>
            <person name="Tong Y."/>
            <person name="Wang J."/>
            <person name="Yang H."/>
            <person name="Li Z."/>
            <person name="Wang D."/>
            <person name="Zhang A."/>
            <person name="Wang J."/>
        </authorList>
    </citation>
    <scope>NUCLEOTIDE SEQUENCE</scope>
    <source>
        <strain evidence="2">cv. G1812</strain>
    </source>
</reference>
<protein>
    <submittedName>
        <fullName evidence="1">Uncharacterized protein</fullName>
    </submittedName>
</protein>
<dbReference type="Gramene" id="TuG1812G0600001858.01.T02">
    <property type="protein sequence ID" value="TuG1812G0600001858.01.T02"/>
    <property type="gene ID" value="TuG1812G0600001858.01"/>
</dbReference>
<proteinExistence type="predicted"/>
<dbReference type="EnsemblPlants" id="TuG1812G0600001858.01.T02">
    <property type="protein sequence ID" value="TuG1812G0600001858.01.T02"/>
    <property type="gene ID" value="TuG1812G0600001858.01"/>
</dbReference>
<reference evidence="1" key="2">
    <citation type="submission" date="2018-03" db="EMBL/GenBank/DDBJ databases">
        <title>The Triticum urartu genome reveals the dynamic nature of wheat genome evolution.</title>
        <authorList>
            <person name="Ling H."/>
            <person name="Ma B."/>
            <person name="Shi X."/>
            <person name="Liu H."/>
            <person name="Dong L."/>
            <person name="Sun H."/>
            <person name="Cao Y."/>
            <person name="Gao Q."/>
            <person name="Zheng S."/>
            <person name="Li Y."/>
            <person name="Yu Y."/>
            <person name="Du H."/>
            <person name="Qi M."/>
            <person name="Li Y."/>
            <person name="Yu H."/>
            <person name="Cui Y."/>
            <person name="Wang N."/>
            <person name="Chen C."/>
            <person name="Wu H."/>
            <person name="Zhao Y."/>
            <person name="Zhang J."/>
            <person name="Li Y."/>
            <person name="Zhou W."/>
            <person name="Zhang B."/>
            <person name="Hu W."/>
            <person name="Eijk M."/>
            <person name="Tang J."/>
            <person name="Witsenboer H."/>
            <person name="Zhao S."/>
            <person name="Li Z."/>
            <person name="Zhang A."/>
            <person name="Wang D."/>
            <person name="Liang C."/>
        </authorList>
    </citation>
    <scope>NUCLEOTIDE SEQUENCE [LARGE SCALE GENOMIC DNA]</scope>
    <source>
        <strain evidence="1">cv. G1812</strain>
    </source>
</reference>